<dbReference type="EMBL" id="MU004243">
    <property type="protein sequence ID" value="KAF2664072.1"/>
    <property type="molecule type" value="Genomic_DNA"/>
</dbReference>
<evidence type="ECO:0000313" key="14">
    <source>
        <dbReference type="Proteomes" id="UP000799302"/>
    </source>
</evidence>
<keyword evidence="9" id="KW-0325">Glycoprotein</keyword>
<dbReference type="InterPro" id="IPR050173">
    <property type="entry name" value="ABC_transporter_C-like"/>
</dbReference>
<feature type="transmembrane region" description="Helical" evidence="10">
    <location>
        <begin position="158"/>
        <end position="177"/>
    </location>
</feature>
<dbReference type="InterPro" id="IPR044726">
    <property type="entry name" value="ABCC_6TM_D2"/>
</dbReference>
<keyword evidence="14" id="KW-1185">Reference proteome</keyword>
<dbReference type="InterPro" id="IPR036640">
    <property type="entry name" value="ABC1_TM_sf"/>
</dbReference>
<evidence type="ECO:0000256" key="10">
    <source>
        <dbReference type="SAM" id="Phobius"/>
    </source>
</evidence>
<dbReference type="Gene3D" id="1.20.1560.10">
    <property type="entry name" value="ABC transporter type 1, transmembrane domain"/>
    <property type="match status" value="2"/>
</dbReference>
<keyword evidence="2" id="KW-0813">Transport</keyword>
<dbReference type="PANTHER" id="PTHR24223">
    <property type="entry name" value="ATP-BINDING CASSETTE SUB-FAMILY C"/>
    <property type="match status" value="1"/>
</dbReference>
<dbReference type="PROSITE" id="PS50893">
    <property type="entry name" value="ABC_TRANSPORTER_2"/>
    <property type="match status" value="2"/>
</dbReference>
<evidence type="ECO:0000256" key="9">
    <source>
        <dbReference type="ARBA" id="ARBA00023180"/>
    </source>
</evidence>
<feature type="transmembrane region" description="Helical" evidence="10">
    <location>
        <begin position="405"/>
        <end position="423"/>
    </location>
</feature>
<evidence type="ECO:0000256" key="7">
    <source>
        <dbReference type="ARBA" id="ARBA00022989"/>
    </source>
</evidence>
<evidence type="ECO:0000259" key="12">
    <source>
        <dbReference type="PROSITE" id="PS50929"/>
    </source>
</evidence>
<feature type="domain" description="ABC transmembrane type-1" evidence="12">
    <location>
        <begin position="892"/>
        <end position="1170"/>
    </location>
</feature>
<feature type="domain" description="ABC transmembrane type-1" evidence="12">
    <location>
        <begin position="278"/>
        <end position="552"/>
    </location>
</feature>
<evidence type="ECO:0000256" key="5">
    <source>
        <dbReference type="ARBA" id="ARBA00022741"/>
    </source>
</evidence>
<keyword evidence="7 10" id="KW-1133">Transmembrane helix</keyword>
<dbReference type="PROSITE" id="PS50929">
    <property type="entry name" value="ABC_TM1F"/>
    <property type="match status" value="2"/>
</dbReference>
<feature type="transmembrane region" description="Helical" evidence="10">
    <location>
        <begin position="378"/>
        <end position="399"/>
    </location>
</feature>
<dbReference type="PROSITE" id="PS00211">
    <property type="entry name" value="ABC_TRANSPORTER_1"/>
    <property type="match status" value="1"/>
</dbReference>
<feature type="transmembrane region" description="Helical" evidence="10">
    <location>
        <begin position="131"/>
        <end position="152"/>
    </location>
</feature>
<dbReference type="SUPFAM" id="SSF52540">
    <property type="entry name" value="P-loop containing nucleoside triphosphate hydrolases"/>
    <property type="match status" value="2"/>
</dbReference>
<comment type="subcellular location">
    <subcellularLocation>
        <location evidence="1">Cell membrane</location>
        <topology evidence="1">Multi-pass membrane protein</topology>
    </subcellularLocation>
</comment>
<organism evidence="13 14">
    <name type="scientific">Microthyrium microscopicum</name>
    <dbReference type="NCBI Taxonomy" id="703497"/>
    <lineage>
        <taxon>Eukaryota</taxon>
        <taxon>Fungi</taxon>
        <taxon>Dikarya</taxon>
        <taxon>Ascomycota</taxon>
        <taxon>Pezizomycotina</taxon>
        <taxon>Dothideomycetes</taxon>
        <taxon>Dothideomycetes incertae sedis</taxon>
        <taxon>Microthyriales</taxon>
        <taxon>Microthyriaceae</taxon>
        <taxon>Microthyrium</taxon>
    </lineage>
</organism>
<evidence type="ECO:0000256" key="4">
    <source>
        <dbReference type="ARBA" id="ARBA00022692"/>
    </source>
</evidence>
<reference evidence="13" key="1">
    <citation type="journal article" date="2020" name="Stud. Mycol.">
        <title>101 Dothideomycetes genomes: a test case for predicting lifestyles and emergence of pathogens.</title>
        <authorList>
            <person name="Haridas S."/>
            <person name="Albert R."/>
            <person name="Binder M."/>
            <person name="Bloem J."/>
            <person name="Labutti K."/>
            <person name="Salamov A."/>
            <person name="Andreopoulos B."/>
            <person name="Baker S."/>
            <person name="Barry K."/>
            <person name="Bills G."/>
            <person name="Bluhm B."/>
            <person name="Cannon C."/>
            <person name="Castanera R."/>
            <person name="Culley D."/>
            <person name="Daum C."/>
            <person name="Ezra D."/>
            <person name="Gonzalez J."/>
            <person name="Henrissat B."/>
            <person name="Kuo A."/>
            <person name="Liang C."/>
            <person name="Lipzen A."/>
            <person name="Lutzoni F."/>
            <person name="Magnuson J."/>
            <person name="Mondo S."/>
            <person name="Nolan M."/>
            <person name="Ohm R."/>
            <person name="Pangilinan J."/>
            <person name="Park H.-J."/>
            <person name="Ramirez L."/>
            <person name="Alfaro M."/>
            <person name="Sun H."/>
            <person name="Tritt A."/>
            <person name="Yoshinaga Y."/>
            <person name="Zwiers L.-H."/>
            <person name="Turgeon B."/>
            <person name="Goodwin S."/>
            <person name="Spatafora J."/>
            <person name="Crous P."/>
            <person name="Grigoriev I."/>
        </authorList>
    </citation>
    <scope>NUCLEOTIDE SEQUENCE</scope>
    <source>
        <strain evidence="13">CBS 115976</strain>
    </source>
</reference>
<feature type="domain" description="ABC transporter" evidence="11">
    <location>
        <begin position="1206"/>
        <end position="1442"/>
    </location>
</feature>
<dbReference type="InterPro" id="IPR056227">
    <property type="entry name" value="TMD0_ABC"/>
</dbReference>
<dbReference type="InterPro" id="IPR044746">
    <property type="entry name" value="ABCC_6TM_D1"/>
</dbReference>
<sequence length="1445" mass="160710">MSMNRSICVEDYSFGPKTSLHCRNGLDLTLVFEESILSLLPAVLMIVASTVRSNTLRKTRKIISGNSFNHVKAMHLFLLVALRFSLVLIWSFQSSVKTRWSIAAAIVSLLESLAILVLSKLEHTRAIRPSSLLNVYLLLSIGLDFVRMRTLVKMNVDTIVTAISAAAMAAKASLLFLEAQSKTVYFSAPDTERPPQETGGIFNRSVFWWLNSLFLQGYRKVLTLNDLFQLDEELSSEKTLERFERKWKASSDFTNYRLPRTIVLSLTRLFLRPVIPNLVVMSLTFAQPFLVTALLDFVSSEDSQELGNLIILGYTIVYVSLAVFTAIYTNSLDRFVTMLRGCLVSIIYNQTLKLDLKEASGGESLTLMSADVENIVKGFGLIHEASSNLVMAIVALGLLYRQLGLTFLAPLVFSIALSFFTASQSGPYIKRQKKWLEATEARVGFTSSVISSMKGIKIMGLVPKIHEKIRFLRLQEVQQAKKYRLFYALFTVLQTLSLSGTRWITYTVFGIIALFTSSKTLGINRLFTSLAILNIFMERLEILLRQIPATASAFGCLRRIEKFLLLETKRDDRLVMSRTSAAFVDSYEQELQELRGGSNFISTSELHVGWDRQTAVLRGLTIDITPGSFTMVIGPVGSGKSTLLQSLLGETITHKGFIRVASTSAIAYCAQTPWLVNKTIQENILGSSLYDSQWYTTVLRGTALLEDLKNYTAGDQTLIGSQGITLSGGQKQRITLARAVYSRSPVVVLDDIFSGLDPMTEEIIFQSLFGFNGILRNKSQTVILATHAVHRLPASDTVILLAGTGEVVYQGPQSTFPKELIARRMLQETPATDSLNEETISRQAQLMEHTDFTPVLHNPVMVNDASAQDISRQTGDGTVWKYYLKTAGYKHSVLFAILGAICMGFTPAQTLWLNAWASDTDSSKTVSYLGVYTGFFVGEIALTSLWIWHVLIYPMSASSIKLHDIQLDALMGATMEFFSNTDTGKTTNRFSQDLSLIDGELPLDLIDTVEYAYNVLYKMIMIGVATAYLIPVFPFMLIAFWFIQRFYLRTSRQVRFLDLETKAPLYTHFIETLAGLATIRGFGWEEDFRRQNLAALQASQRPFFILKTIQRWLTLVLDLVVSVLAIIVAVLAVELRHSINPGLLGLALVNVMSLGAAMKWLVNFWTSLETSIGAILRIRSFSEETPSEDPHHAPQAPEGWVRSAGIEIKDVTASHGSEADSPAVLRNITLSIAPGEKIGICGRSGSGKSSLLSLLFRTMEARAGAILVDGVDISTISINQVRANLNALSQEPFFLRGTVRENLITAMSTGEPDERLKQVLERVGLWSKFQDLGGLDVCLDSEEALSHGGRQLFCLARALLNPSRILILDEFTSNVDIDTDKAMQKIIREDFKDNTILAVAHRLDTIVDFDRVVVLNHGHIIEQGPPDQLLSDRTSAFRALYDAQG</sequence>
<dbReference type="SUPFAM" id="SSF90123">
    <property type="entry name" value="ABC transporter transmembrane region"/>
    <property type="match status" value="2"/>
</dbReference>
<dbReference type="InterPro" id="IPR011527">
    <property type="entry name" value="ABC1_TM_dom"/>
</dbReference>
<dbReference type="FunFam" id="3.40.50.300:FF:000838">
    <property type="entry name" value="ABC multidrug transporter (Eurofung)"/>
    <property type="match status" value="1"/>
</dbReference>
<dbReference type="PANTHER" id="PTHR24223:SF399">
    <property type="entry name" value="ABC TRANSPORTER ATNG"/>
    <property type="match status" value="1"/>
</dbReference>
<feature type="transmembrane region" description="Helical" evidence="10">
    <location>
        <begin position="98"/>
        <end position="119"/>
    </location>
</feature>
<feature type="transmembrane region" description="Helical" evidence="10">
    <location>
        <begin position="893"/>
        <end position="912"/>
    </location>
</feature>
<gene>
    <name evidence="13" type="ORF">BT63DRAFT_406964</name>
</gene>
<keyword evidence="5" id="KW-0547">Nucleotide-binding</keyword>
<evidence type="ECO:0000259" key="11">
    <source>
        <dbReference type="PROSITE" id="PS50893"/>
    </source>
</evidence>
<feature type="transmembrane region" description="Helical" evidence="10">
    <location>
        <begin position="73"/>
        <end position="92"/>
    </location>
</feature>
<dbReference type="Pfam" id="PF00005">
    <property type="entry name" value="ABC_tran"/>
    <property type="match status" value="2"/>
</dbReference>
<protein>
    <submittedName>
        <fullName evidence="13">P-loop containing nucleoside triphosphate hydrolase protein</fullName>
    </submittedName>
</protein>
<dbReference type="InterPro" id="IPR003593">
    <property type="entry name" value="AAA+_ATPase"/>
</dbReference>
<keyword evidence="3" id="KW-1003">Cell membrane</keyword>
<dbReference type="GO" id="GO:0005886">
    <property type="term" value="C:plasma membrane"/>
    <property type="evidence" value="ECO:0007669"/>
    <property type="project" value="UniProtKB-SubCell"/>
</dbReference>
<keyword evidence="6" id="KW-0067">ATP-binding</keyword>
<dbReference type="GO" id="GO:0005524">
    <property type="term" value="F:ATP binding"/>
    <property type="evidence" value="ECO:0007669"/>
    <property type="project" value="UniProtKB-KW"/>
</dbReference>
<feature type="domain" description="ABC transporter" evidence="11">
    <location>
        <begin position="601"/>
        <end position="829"/>
    </location>
</feature>
<keyword evidence="13" id="KW-0378">Hydrolase</keyword>
<feature type="transmembrane region" description="Helical" evidence="10">
    <location>
        <begin position="1139"/>
        <end position="1162"/>
    </location>
</feature>
<dbReference type="OrthoDB" id="6500128at2759"/>
<evidence type="ECO:0000256" key="2">
    <source>
        <dbReference type="ARBA" id="ARBA00022448"/>
    </source>
</evidence>
<keyword evidence="4 10" id="KW-0812">Transmembrane</keyword>
<dbReference type="GO" id="GO:0140359">
    <property type="term" value="F:ABC-type transporter activity"/>
    <property type="evidence" value="ECO:0007669"/>
    <property type="project" value="InterPro"/>
</dbReference>
<evidence type="ECO:0000256" key="8">
    <source>
        <dbReference type="ARBA" id="ARBA00023136"/>
    </source>
</evidence>
<feature type="transmembrane region" description="Helical" evidence="10">
    <location>
        <begin position="1020"/>
        <end position="1043"/>
    </location>
</feature>
<dbReference type="InterPro" id="IPR017871">
    <property type="entry name" value="ABC_transporter-like_CS"/>
</dbReference>
<dbReference type="CDD" id="cd03250">
    <property type="entry name" value="ABCC_MRP_domain1"/>
    <property type="match status" value="1"/>
</dbReference>
<dbReference type="GO" id="GO:0016887">
    <property type="term" value="F:ATP hydrolysis activity"/>
    <property type="evidence" value="ECO:0007669"/>
    <property type="project" value="InterPro"/>
</dbReference>
<evidence type="ECO:0000256" key="3">
    <source>
        <dbReference type="ARBA" id="ARBA00022475"/>
    </source>
</evidence>
<accession>A0A6A6TW79</accession>
<dbReference type="Gene3D" id="3.40.50.300">
    <property type="entry name" value="P-loop containing nucleotide triphosphate hydrolases"/>
    <property type="match status" value="2"/>
</dbReference>
<feature type="transmembrane region" description="Helical" evidence="10">
    <location>
        <begin position="485"/>
        <end position="505"/>
    </location>
</feature>
<evidence type="ECO:0000256" key="1">
    <source>
        <dbReference type="ARBA" id="ARBA00004651"/>
    </source>
</evidence>
<dbReference type="SMART" id="SM00382">
    <property type="entry name" value="AAA"/>
    <property type="match status" value="2"/>
</dbReference>
<proteinExistence type="predicted"/>
<dbReference type="Pfam" id="PF24357">
    <property type="entry name" value="TMD0_ABC"/>
    <property type="match status" value="1"/>
</dbReference>
<feature type="transmembrane region" description="Helical" evidence="10">
    <location>
        <begin position="1112"/>
        <end position="1133"/>
    </location>
</feature>
<dbReference type="Proteomes" id="UP000799302">
    <property type="component" value="Unassembled WGS sequence"/>
</dbReference>
<evidence type="ECO:0000313" key="13">
    <source>
        <dbReference type="EMBL" id="KAF2664072.1"/>
    </source>
</evidence>
<evidence type="ECO:0000256" key="6">
    <source>
        <dbReference type="ARBA" id="ARBA00022840"/>
    </source>
</evidence>
<dbReference type="InterPro" id="IPR027417">
    <property type="entry name" value="P-loop_NTPase"/>
</dbReference>
<dbReference type="InterPro" id="IPR003439">
    <property type="entry name" value="ABC_transporter-like_ATP-bd"/>
</dbReference>
<name>A0A6A6TW79_9PEZI</name>
<feature type="transmembrane region" description="Helical" evidence="10">
    <location>
        <begin position="932"/>
        <end position="953"/>
    </location>
</feature>
<dbReference type="FunFam" id="1.20.1560.10:FF:000066">
    <property type="entry name" value="ABC multidrug transporter (Eurofung)"/>
    <property type="match status" value="1"/>
</dbReference>
<keyword evidence="8 10" id="KW-0472">Membrane</keyword>
<feature type="transmembrane region" description="Helical" evidence="10">
    <location>
        <begin position="307"/>
        <end position="328"/>
    </location>
</feature>
<dbReference type="CDD" id="cd18579">
    <property type="entry name" value="ABC_6TM_ABCC_D1"/>
    <property type="match status" value="1"/>
</dbReference>
<feature type="transmembrane region" description="Helical" evidence="10">
    <location>
        <begin position="274"/>
        <end position="295"/>
    </location>
</feature>
<dbReference type="Pfam" id="PF00664">
    <property type="entry name" value="ABC_membrane"/>
    <property type="match status" value="2"/>
</dbReference>
<dbReference type="CDD" id="cd18580">
    <property type="entry name" value="ABC_6TM_ABCC_D2"/>
    <property type="match status" value="1"/>
</dbReference>